<organism evidence="2 3">
    <name type="scientific">Gryllus longicercus</name>
    <dbReference type="NCBI Taxonomy" id="2509291"/>
    <lineage>
        <taxon>Eukaryota</taxon>
        <taxon>Metazoa</taxon>
        <taxon>Ecdysozoa</taxon>
        <taxon>Arthropoda</taxon>
        <taxon>Hexapoda</taxon>
        <taxon>Insecta</taxon>
        <taxon>Pterygota</taxon>
        <taxon>Neoptera</taxon>
        <taxon>Polyneoptera</taxon>
        <taxon>Orthoptera</taxon>
        <taxon>Ensifera</taxon>
        <taxon>Gryllidea</taxon>
        <taxon>Grylloidea</taxon>
        <taxon>Gryllidae</taxon>
        <taxon>Gryllinae</taxon>
        <taxon>Gryllus</taxon>
    </lineage>
</organism>
<dbReference type="EMBL" id="JAZDUA010000047">
    <property type="protein sequence ID" value="KAK7871035.1"/>
    <property type="molecule type" value="Genomic_DNA"/>
</dbReference>
<accession>A0AAN9ZEB2</accession>
<name>A0AAN9ZEB2_9ORTH</name>
<keyword evidence="1" id="KW-0812">Transmembrane</keyword>
<dbReference type="AlphaFoldDB" id="A0AAN9ZEB2"/>
<evidence type="ECO:0000313" key="3">
    <source>
        <dbReference type="Proteomes" id="UP001378592"/>
    </source>
</evidence>
<feature type="transmembrane region" description="Helical" evidence="1">
    <location>
        <begin position="56"/>
        <end position="82"/>
    </location>
</feature>
<feature type="transmembrane region" description="Helical" evidence="1">
    <location>
        <begin position="12"/>
        <end position="36"/>
    </location>
</feature>
<keyword evidence="1" id="KW-1133">Transmembrane helix</keyword>
<proteinExistence type="predicted"/>
<evidence type="ECO:0000256" key="1">
    <source>
        <dbReference type="SAM" id="Phobius"/>
    </source>
</evidence>
<gene>
    <name evidence="2" type="ORF">R5R35_014098</name>
</gene>
<reference evidence="2 3" key="1">
    <citation type="submission" date="2024-03" db="EMBL/GenBank/DDBJ databases">
        <title>The genome assembly and annotation of the cricket Gryllus longicercus Weissman &amp; Gray.</title>
        <authorList>
            <person name="Szrajer S."/>
            <person name="Gray D."/>
            <person name="Ylla G."/>
        </authorList>
    </citation>
    <scope>NUCLEOTIDE SEQUENCE [LARGE SCALE GENOMIC DNA]</scope>
    <source>
        <strain evidence="2">DAG 2021-001</strain>
        <tissue evidence="2">Whole body minus gut</tissue>
    </source>
</reference>
<sequence length="150" mass="16719">MVNIKEVSKKPIFLIKVVELVLTCVCIRCVGGQYAALLRRERPEDDDNDYKGVFPLMTAMWVQLVVYSILLVFLLVVIICLLTDRPMHYKIVITLAGIATVIFAAGSAINFEVFFMLFEAKKKTLVGAVAGLLNGAVYVTDVLLTYRDAK</sequence>
<evidence type="ECO:0000313" key="2">
    <source>
        <dbReference type="EMBL" id="KAK7871035.1"/>
    </source>
</evidence>
<feature type="transmembrane region" description="Helical" evidence="1">
    <location>
        <begin position="124"/>
        <end position="146"/>
    </location>
</feature>
<comment type="caution">
    <text evidence="2">The sequence shown here is derived from an EMBL/GenBank/DDBJ whole genome shotgun (WGS) entry which is preliminary data.</text>
</comment>
<feature type="transmembrane region" description="Helical" evidence="1">
    <location>
        <begin position="91"/>
        <end position="118"/>
    </location>
</feature>
<keyword evidence="3" id="KW-1185">Reference proteome</keyword>
<keyword evidence="1" id="KW-0472">Membrane</keyword>
<protein>
    <submittedName>
        <fullName evidence="2">Uncharacterized protein</fullName>
    </submittedName>
</protein>
<dbReference type="Proteomes" id="UP001378592">
    <property type="component" value="Unassembled WGS sequence"/>
</dbReference>